<accession>A0AAN7CD27</accession>
<sequence length="368" mass="40244">MTLTTMALCNVHLDFGDSVDFDFHDLPEGCSSASTSGSSSASSSFGPHTPTSDRSTPSFSTSLDFGSSFASSVDTVPFDLTPPSSAASNYFPMTPKAGNVADFGYSAFPVTPSQGQLGFSGHPFSSCGTQLAPPQAVDCGFYTNHLGTSPFMSTPPSVTQLNHLSDMAWMHTDSPISFENESPSRIVDSFSVKSESEHGMMSPSMLSSAARKRAAIGEARQKTTALHQAQQRSQPGVRRQIKKERRLRSLETEGGSMAMGSVEPSNRYYCPEVGCNKGPYQRKEHLKRHIDSIHNKRKVFKCKFCTHRSNRSDNLQQHLKLHTRLDGRSDGKPRVDFHAGAVQEYEEVQKRNRARRPSSKGAHKTSAP</sequence>
<dbReference type="PANTHER" id="PTHR23235">
    <property type="entry name" value="KRUEPPEL-LIKE TRANSCRIPTION FACTOR"/>
    <property type="match status" value="1"/>
</dbReference>
<dbReference type="InterPro" id="IPR013087">
    <property type="entry name" value="Znf_C2H2_type"/>
</dbReference>
<dbReference type="EMBL" id="MU860075">
    <property type="protein sequence ID" value="KAK4239032.1"/>
    <property type="molecule type" value="Genomic_DNA"/>
</dbReference>
<evidence type="ECO:0000256" key="4">
    <source>
        <dbReference type="PROSITE-ProRule" id="PRU00042"/>
    </source>
</evidence>
<organism evidence="7 8">
    <name type="scientific">Achaetomium macrosporum</name>
    <dbReference type="NCBI Taxonomy" id="79813"/>
    <lineage>
        <taxon>Eukaryota</taxon>
        <taxon>Fungi</taxon>
        <taxon>Dikarya</taxon>
        <taxon>Ascomycota</taxon>
        <taxon>Pezizomycotina</taxon>
        <taxon>Sordariomycetes</taxon>
        <taxon>Sordariomycetidae</taxon>
        <taxon>Sordariales</taxon>
        <taxon>Chaetomiaceae</taxon>
        <taxon>Achaetomium</taxon>
    </lineage>
</organism>
<dbReference type="AlphaFoldDB" id="A0AAN7CD27"/>
<feature type="compositionally biased region" description="Low complexity" evidence="5">
    <location>
        <begin position="34"/>
        <end position="44"/>
    </location>
</feature>
<dbReference type="SUPFAM" id="SSF57667">
    <property type="entry name" value="beta-beta-alpha zinc fingers"/>
    <property type="match status" value="1"/>
</dbReference>
<evidence type="ECO:0000313" key="8">
    <source>
        <dbReference type="Proteomes" id="UP001303760"/>
    </source>
</evidence>
<dbReference type="SMART" id="SM00355">
    <property type="entry name" value="ZnF_C2H2"/>
    <property type="match status" value="2"/>
</dbReference>
<dbReference type="GO" id="GO:0000978">
    <property type="term" value="F:RNA polymerase II cis-regulatory region sequence-specific DNA binding"/>
    <property type="evidence" value="ECO:0007669"/>
    <property type="project" value="TreeGrafter"/>
</dbReference>
<feature type="domain" description="C2H2-type" evidence="6">
    <location>
        <begin position="300"/>
        <end position="327"/>
    </location>
</feature>
<reference evidence="7" key="2">
    <citation type="submission" date="2023-05" db="EMBL/GenBank/DDBJ databases">
        <authorList>
            <consortium name="Lawrence Berkeley National Laboratory"/>
            <person name="Steindorff A."/>
            <person name="Hensen N."/>
            <person name="Bonometti L."/>
            <person name="Westerberg I."/>
            <person name="Brannstrom I.O."/>
            <person name="Guillou S."/>
            <person name="Cros-Aarteil S."/>
            <person name="Calhoun S."/>
            <person name="Haridas S."/>
            <person name="Kuo A."/>
            <person name="Mondo S."/>
            <person name="Pangilinan J."/>
            <person name="Riley R."/>
            <person name="Labutti K."/>
            <person name="Andreopoulos B."/>
            <person name="Lipzen A."/>
            <person name="Chen C."/>
            <person name="Yanf M."/>
            <person name="Daum C."/>
            <person name="Ng V."/>
            <person name="Clum A."/>
            <person name="Ohm R."/>
            <person name="Martin F."/>
            <person name="Silar P."/>
            <person name="Natvig D."/>
            <person name="Lalanne C."/>
            <person name="Gautier V."/>
            <person name="Ament-Velasquez S.L."/>
            <person name="Kruys A."/>
            <person name="Hutchinson M.I."/>
            <person name="Powell A.J."/>
            <person name="Barry K."/>
            <person name="Miller A.N."/>
            <person name="Grigoriev I.V."/>
            <person name="Debuchy R."/>
            <person name="Gladieux P."/>
            <person name="Thoren M.H."/>
            <person name="Johannesson H."/>
        </authorList>
    </citation>
    <scope>NUCLEOTIDE SEQUENCE</scope>
    <source>
        <strain evidence="7">CBS 532.94</strain>
    </source>
</reference>
<dbReference type="InterPro" id="IPR036236">
    <property type="entry name" value="Znf_C2H2_sf"/>
</dbReference>
<reference evidence="7" key="1">
    <citation type="journal article" date="2023" name="Mol. Phylogenet. Evol.">
        <title>Genome-scale phylogeny and comparative genomics of the fungal order Sordariales.</title>
        <authorList>
            <person name="Hensen N."/>
            <person name="Bonometti L."/>
            <person name="Westerberg I."/>
            <person name="Brannstrom I.O."/>
            <person name="Guillou S."/>
            <person name="Cros-Aarteil S."/>
            <person name="Calhoun S."/>
            <person name="Haridas S."/>
            <person name="Kuo A."/>
            <person name="Mondo S."/>
            <person name="Pangilinan J."/>
            <person name="Riley R."/>
            <person name="LaButti K."/>
            <person name="Andreopoulos B."/>
            <person name="Lipzen A."/>
            <person name="Chen C."/>
            <person name="Yan M."/>
            <person name="Daum C."/>
            <person name="Ng V."/>
            <person name="Clum A."/>
            <person name="Steindorff A."/>
            <person name="Ohm R.A."/>
            <person name="Martin F."/>
            <person name="Silar P."/>
            <person name="Natvig D.O."/>
            <person name="Lalanne C."/>
            <person name="Gautier V."/>
            <person name="Ament-Velasquez S.L."/>
            <person name="Kruys A."/>
            <person name="Hutchinson M.I."/>
            <person name="Powell A.J."/>
            <person name="Barry K."/>
            <person name="Miller A.N."/>
            <person name="Grigoriev I.V."/>
            <person name="Debuchy R."/>
            <person name="Gladieux P."/>
            <person name="Hiltunen Thoren M."/>
            <person name="Johannesson H."/>
        </authorList>
    </citation>
    <scope>NUCLEOTIDE SEQUENCE</scope>
    <source>
        <strain evidence="7">CBS 532.94</strain>
    </source>
</reference>
<name>A0AAN7CD27_9PEZI</name>
<dbReference type="Gene3D" id="3.30.160.60">
    <property type="entry name" value="Classic Zinc Finger"/>
    <property type="match status" value="1"/>
</dbReference>
<evidence type="ECO:0000313" key="7">
    <source>
        <dbReference type="EMBL" id="KAK4239032.1"/>
    </source>
</evidence>
<keyword evidence="2 4" id="KW-0863">Zinc-finger</keyword>
<evidence type="ECO:0000259" key="6">
    <source>
        <dbReference type="PROSITE" id="PS50157"/>
    </source>
</evidence>
<keyword evidence="1" id="KW-0479">Metal-binding</keyword>
<gene>
    <name evidence="7" type="ORF">C8A03DRAFT_14543</name>
</gene>
<dbReference type="GO" id="GO:0000981">
    <property type="term" value="F:DNA-binding transcription factor activity, RNA polymerase II-specific"/>
    <property type="evidence" value="ECO:0007669"/>
    <property type="project" value="TreeGrafter"/>
</dbReference>
<evidence type="ECO:0000256" key="3">
    <source>
        <dbReference type="ARBA" id="ARBA00022833"/>
    </source>
</evidence>
<proteinExistence type="predicted"/>
<dbReference type="PROSITE" id="PS50157">
    <property type="entry name" value="ZINC_FINGER_C2H2_2"/>
    <property type="match status" value="1"/>
</dbReference>
<evidence type="ECO:0000256" key="2">
    <source>
        <dbReference type="ARBA" id="ARBA00022771"/>
    </source>
</evidence>
<keyword evidence="3" id="KW-0862">Zinc</keyword>
<feature type="region of interest" description="Disordered" evidence="5">
    <location>
        <begin position="340"/>
        <end position="368"/>
    </location>
</feature>
<evidence type="ECO:0000256" key="5">
    <source>
        <dbReference type="SAM" id="MobiDB-lite"/>
    </source>
</evidence>
<comment type="caution">
    <text evidence="7">The sequence shown here is derived from an EMBL/GenBank/DDBJ whole genome shotgun (WGS) entry which is preliminary data.</text>
</comment>
<dbReference type="PANTHER" id="PTHR23235:SF120">
    <property type="entry name" value="KRUPPEL-LIKE FACTOR 15"/>
    <property type="match status" value="1"/>
</dbReference>
<feature type="region of interest" description="Disordered" evidence="5">
    <location>
        <begin position="34"/>
        <end position="59"/>
    </location>
</feature>
<keyword evidence="8" id="KW-1185">Reference proteome</keyword>
<dbReference type="GO" id="GO:0008270">
    <property type="term" value="F:zinc ion binding"/>
    <property type="evidence" value="ECO:0007669"/>
    <property type="project" value="UniProtKB-KW"/>
</dbReference>
<dbReference type="Proteomes" id="UP001303760">
    <property type="component" value="Unassembled WGS sequence"/>
</dbReference>
<feature type="compositionally biased region" description="Polar residues" evidence="5">
    <location>
        <begin position="45"/>
        <end position="59"/>
    </location>
</feature>
<protein>
    <recommendedName>
        <fullName evidence="6">C2H2-type domain-containing protein</fullName>
    </recommendedName>
</protein>
<evidence type="ECO:0000256" key="1">
    <source>
        <dbReference type="ARBA" id="ARBA00022723"/>
    </source>
</evidence>
<feature type="compositionally biased region" description="Basic residues" evidence="5">
    <location>
        <begin position="351"/>
        <end position="368"/>
    </location>
</feature>